<feature type="domain" description="DUF4785" evidence="2">
    <location>
        <begin position="34"/>
        <end position="175"/>
    </location>
</feature>
<dbReference type="Pfam" id="PF16024">
    <property type="entry name" value="DUF4785_1st"/>
    <property type="match status" value="1"/>
</dbReference>
<accession>A0A0A2STV1</accession>
<dbReference type="Pfam" id="PF20942">
    <property type="entry name" value="DUF4785_2nd"/>
    <property type="match status" value="1"/>
</dbReference>
<sequence length="391" mass="44387">MKTTHLILISAFCIAQANAFTLPKQPTKSYECDNCSQLSRENLQDRWEIASEPLTQQISNVRRSYGYRERIPLEQLQHGVVISTLAPGAVVRITPLQNKSIPELFIKTPKNQLLTLKEASTLYNQDVAFGDHPLAVTKYQTMLQIKPELGYGKFLLKSKDIDAKNADSYMINVFDKFSATYLQVETDSLNYRYGDKLTAFISLHNDITEYNVDDIDARLVGPKGQIVPLKLTKIKSNEFEGTAILDSELNDRGENWYLETDVQTEYGQEIIRRSGHTAFSYAIPSATLMNVKKLSSKPLTFVVTIDVATGSRYALQSVLFQKNSRGGVKPIQTSQKAQWLEPGKHLIQFTFDNSNQLSEDNLYLGYLRLIDYGQLKTVYQYNQPVKLTQLE</sequence>
<name>A0A0A2STV1_9GAMM</name>
<organism evidence="5 6">
    <name type="scientific">Legionella norrlandica</name>
    <dbReference type="NCBI Taxonomy" id="1498499"/>
    <lineage>
        <taxon>Bacteria</taxon>
        <taxon>Pseudomonadati</taxon>
        <taxon>Pseudomonadota</taxon>
        <taxon>Gammaproteobacteria</taxon>
        <taxon>Legionellales</taxon>
        <taxon>Legionellaceae</taxon>
        <taxon>Legionella</taxon>
    </lineage>
</organism>
<feature type="chain" id="PRO_5001993728" description="DUF4785 domain-containing protein" evidence="1">
    <location>
        <begin position="20"/>
        <end position="391"/>
    </location>
</feature>
<evidence type="ECO:0000259" key="2">
    <source>
        <dbReference type="Pfam" id="PF16024"/>
    </source>
</evidence>
<protein>
    <recommendedName>
        <fullName evidence="7">DUF4785 domain-containing protein</fullName>
    </recommendedName>
</protein>
<dbReference type="Pfam" id="PF20943">
    <property type="entry name" value="DUF4785_3rd"/>
    <property type="match status" value="1"/>
</dbReference>
<dbReference type="InterPro" id="IPR048295">
    <property type="entry name" value="DUF4785_C"/>
</dbReference>
<dbReference type="Proteomes" id="UP000054422">
    <property type="component" value="Unassembled WGS sequence"/>
</dbReference>
<dbReference type="AlphaFoldDB" id="A0A0A2STV1"/>
<dbReference type="Gene3D" id="2.60.40.1930">
    <property type="match status" value="1"/>
</dbReference>
<feature type="domain" description="DUF4785" evidence="4">
    <location>
        <begin position="285"/>
        <end position="387"/>
    </location>
</feature>
<keyword evidence="6" id="KW-1185">Reference proteome</keyword>
<dbReference type="OrthoDB" id="5646881at2"/>
<feature type="domain" description="DUF4785" evidence="3">
    <location>
        <begin position="178"/>
        <end position="281"/>
    </location>
</feature>
<evidence type="ECO:0000259" key="3">
    <source>
        <dbReference type="Pfam" id="PF20942"/>
    </source>
</evidence>
<evidence type="ECO:0008006" key="7">
    <source>
        <dbReference type="Google" id="ProtNLM"/>
    </source>
</evidence>
<evidence type="ECO:0000313" key="6">
    <source>
        <dbReference type="Proteomes" id="UP000054422"/>
    </source>
</evidence>
<evidence type="ECO:0000313" key="5">
    <source>
        <dbReference type="EMBL" id="KGP64187.1"/>
    </source>
</evidence>
<comment type="caution">
    <text evidence="5">The sequence shown here is derived from an EMBL/GenBank/DDBJ whole genome shotgun (WGS) entry which is preliminary data.</text>
</comment>
<reference evidence="5 6" key="1">
    <citation type="submission" date="2014-05" db="EMBL/GenBank/DDBJ databases">
        <authorList>
            <person name="Rizzardi K."/>
            <person name="Winiecka-Krusnell J."/>
            <person name="Ramliden M."/>
            <person name="Alm E."/>
            <person name="Andersson S."/>
            <person name="Byfors S."/>
        </authorList>
    </citation>
    <scope>NUCLEOTIDE SEQUENCE [LARGE SCALE GENOMIC DNA]</scope>
    <source>
        <strain evidence="5 6">LEGN</strain>
    </source>
</reference>
<dbReference type="EMBL" id="JNCF01000004">
    <property type="protein sequence ID" value="KGP64187.1"/>
    <property type="molecule type" value="Genomic_DNA"/>
</dbReference>
<feature type="signal peptide" evidence="1">
    <location>
        <begin position="1"/>
        <end position="19"/>
    </location>
</feature>
<gene>
    <name evidence="5" type="ORF">EP47_10320</name>
</gene>
<dbReference type="InterPro" id="IPR031979">
    <property type="entry name" value="DUF4785_N"/>
</dbReference>
<evidence type="ECO:0000256" key="1">
    <source>
        <dbReference type="SAM" id="SignalP"/>
    </source>
</evidence>
<evidence type="ECO:0000259" key="4">
    <source>
        <dbReference type="Pfam" id="PF20943"/>
    </source>
</evidence>
<keyword evidence="1" id="KW-0732">Signal</keyword>
<dbReference type="STRING" id="1498499.EP47_10320"/>
<dbReference type="Gene3D" id="2.60.120.1370">
    <property type="match status" value="1"/>
</dbReference>
<dbReference type="InterPro" id="IPR048296">
    <property type="entry name" value="DUF4785_central"/>
</dbReference>
<proteinExistence type="predicted"/>
<dbReference type="RefSeq" id="WP_035887138.1">
    <property type="nucleotide sequence ID" value="NZ_JNCF01000004.1"/>
</dbReference>